<gene>
    <name evidence="1" type="ORF">RS75_13215</name>
</gene>
<sequence length="87" mass="9285">MRTDLSNPPAAADIVDAEIRNAIEGFASELELADRAEAAANDWYEETYRNIEAGHDVHFRAGQIAAFVSGSLSMARDLGHLPEGGAA</sequence>
<proteinExistence type="predicted"/>
<accession>A0ABR5CRH6</accession>
<comment type="caution">
    <text evidence="1">The sequence shown here is derived from an EMBL/GenBank/DDBJ whole genome shotgun (WGS) entry which is preliminary data.</text>
</comment>
<organism evidence="1 2">
    <name type="scientific">Rhizobium nepotum 39/7</name>
    <dbReference type="NCBI Taxonomy" id="1368418"/>
    <lineage>
        <taxon>Bacteria</taxon>
        <taxon>Pseudomonadati</taxon>
        <taxon>Pseudomonadota</taxon>
        <taxon>Alphaproteobacteria</taxon>
        <taxon>Hyphomicrobiales</taxon>
        <taxon>Rhizobiaceae</taxon>
        <taxon>Rhizobium/Agrobacterium group</taxon>
        <taxon>Rhizobium</taxon>
    </lineage>
</organism>
<evidence type="ECO:0000313" key="2">
    <source>
        <dbReference type="Proteomes" id="UP000052068"/>
    </source>
</evidence>
<dbReference type="Proteomes" id="UP000052068">
    <property type="component" value="Unassembled WGS sequence"/>
</dbReference>
<evidence type="ECO:0000313" key="1">
    <source>
        <dbReference type="EMBL" id="KJF67427.1"/>
    </source>
</evidence>
<reference evidence="1 2" key="1">
    <citation type="submission" date="2015-03" db="EMBL/GenBank/DDBJ databases">
        <title>Draft Genome Sequences of Agrobacterium nepotum Strain 39/7T (= CFBP 7436T = LMG 26435T) and Agrobacterium sp. Strain KFB 330 (= CFBP 8308 = LMG 28674).</title>
        <authorList>
            <person name="Kuzmanovic N."/>
            <person name="Pulawska J."/>
            <person name="Obradovic A."/>
        </authorList>
    </citation>
    <scope>NUCLEOTIDE SEQUENCE [LARGE SCALE GENOMIC DNA]</scope>
    <source>
        <strain evidence="1 2">39/7</strain>
    </source>
</reference>
<protein>
    <submittedName>
        <fullName evidence="1">Uncharacterized protein</fullName>
    </submittedName>
</protein>
<name>A0ABR5CRH6_9HYPH</name>
<dbReference type="EMBL" id="JWJH01000011">
    <property type="protein sequence ID" value="KJF67427.1"/>
    <property type="molecule type" value="Genomic_DNA"/>
</dbReference>
<keyword evidence="2" id="KW-1185">Reference proteome</keyword>